<dbReference type="NCBIfam" id="TIGR01211">
    <property type="entry name" value="ELP3"/>
    <property type="match status" value="1"/>
</dbReference>
<dbReference type="SFLD" id="SFLDS00029">
    <property type="entry name" value="Radical_SAM"/>
    <property type="match status" value="1"/>
</dbReference>
<organism evidence="18 19">
    <name type="scientific">Babesia bovis</name>
    <dbReference type="NCBI Taxonomy" id="5865"/>
    <lineage>
        <taxon>Eukaryota</taxon>
        <taxon>Sar</taxon>
        <taxon>Alveolata</taxon>
        <taxon>Apicomplexa</taxon>
        <taxon>Aconoidasida</taxon>
        <taxon>Piroplasmida</taxon>
        <taxon>Babesiidae</taxon>
        <taxon>Babesia</taxon>
    </lineage>
</organism>
<comment type="similarity">
    <text evidence="3">Belongs to the ELP3 family.</text>
</comment>
<accession>A7APS4</accession>
<feature type="compositionally biased region" description="Low complexity" evidence="16">
    <location>
        <begin position="173"/>
        <end position="183"/>
    </location>
</feature>
<gene>
    <name evidence="18" type="ORF">BBOV_III010020</name>
</gene>
<dbReference type="SFLD" id="SFLDF00344">
    <property type="entry name" value="ELP3-like"/>
    <property type="match status" value="1"/>
</dbReference>
<keyword evidence="19" id="KW-1185">Reference proteome</keyword>
<protein>
    <recommendedName>
        <fullName evidence="14">tRNA carboxymethyluridine synthase</fullName>
        <ecNumber evidence="14">2.3.1.311</ecNumber>
    </recommendedName>
</protein>
<feature type="domain" description="Radical SAM core" evidence="17">
    <location>
        <begin position="508"/>
        <end position="787"/>
    </location>
</feature>
<keyword evidence="12" id="KW-0411">Iron-sulfur</keyword>
<feature type="compositionally biased region" description="Basic and acidic residues" evidence="16">
    <location>
        <begin position="313"/>
        <end position="327"/>
    </location>
</feature>
<dbReference type="GO" id="GO:0046872">
    <property type="term" value="F:metal ion binding"/>
    <property type="evidence" value="ECO:0007669"/>
    <property type="project" value="UniProtKB-KW"/>
</dbReference>
<dbReference type="EMBL" id="AAXT01000001">
    <property type="protein sequence ID" value="EDO08558.1"/>
    <property type="molecule type" value="Genomic_DNA"/>
</dbReference>
<keyword evidence="13" id="KW-0012">Acyltransferase</keyword>
<dbReference type="GeneID" id="5480382"/>
<dbReference type="InterPro" id="IPR034687">
    <property type="entry name" value="ELP3-like"/>
</dbReference>
<dbReference type="GO" id="GO:0051539">
    <property type="term" value="F:4 iron, 4 sulfur cluster binding"/>
    <property type="evidence" value="ECO:0007669"/>
    <property type="project" value="UniProtKB-KW"/>
</dbReference>
<keyword evidence="4" id="KW-0004">4Fe-4S</keyword>
<feature type="region of interest" description="Disordered" evidence="16">
    <location>
        <begin position="301"/>
        <end position="327"/>
    </location>
</feature>
<dbReference type="PANTHER" id="PTHR11135">
    <property type="entry name" value="HISTONE ACETYLTRANSFERASE-RELATED"/>
    <property type="match status" value="1"/>
</dbReference>
<keyword evidence="7" id="KW-0949">S-adenosyl-L-methionine</keyword>
<comment type="pathway">
    <text evidence="2">tRNA modification.</text>
</comment>
<dbReference type="VEuPathDB" id="PiroplasmaDB:BBOV_III010020"/>
<comment type="catalytic activity">
    <reaction evidence="15">
        <text>uridine(34) in tRNA + acetyl-CoA + S-adenosyl-L-methionine + H2O = 5-(carboxymethyl)uridine(34) in tRNA + 5'-deoxyadenosine + L-methionine + CoA + 2 H(+)</text>
        <dbReference type="Rhea" id="RHEA:61020"/>
        <dbReference type="Rhea" id="RHEA-COMP:10407"/>
        <dbReference type="Rhea" id="RHEA-COMP:11727"/>
        <dbReference type="ChEBI" id="CHEBI:15377"/>
        <dbReference type="ChEBI" id="CHEBI:15378"/>
        <dbReference type="ChEBI" id="CHEBI:17319"/>
        <dbReference type="ChEBI" id="CHEBI:57287"/>
        <dbReference type="ChEBI" id="CHEBI:57288"/>
        <dbReference type="ChEBI" id="CHEBI:57844"/>
        <dbReference type="ChEBI" id="CHEBI:59789"/>
        <dbReference type="ChEBI" id="CHEBI:65315"/>
        <dbReference type="ChEBI" id="CHEBI:74882"/>
        <dbReference type="EC" id="2.3.1.311"/>
    </reaction>
    <physiologicalReaction direction="left-to-right" evidence="15">
        <dbReference type="Rhea" id="RHEA:61021"/>
    </physiologicalReaction>
</comment>
<keyword evidence="8" id="KW-0819">tRNA processing</keyword>
<evidence type="ECO:0000256" key="3">
    <source>
        <dbReference type="ARBA" id="ARBA00005494"/>
    </source>
</evidence>
<evidence type="ECO:0000256" key="6">
    <source>
        <dbReference type="ARBA" id="ARBA00022679"/>
    </source>
</evidence>
<keyword evidence="6 18" id="KW-0808">Transferase</keyword>
<evidence type="ECO:0000256" key="12">
    <source>
        <dbReference type="ARBA" id="ARBA00023014"/>
    </source>
</evidence>
<reference evidence="19" key="2">
    <citation type="journal article" date="2020" name="Data Brief">
        <title>Transcriptome dataset of Babesia bovis life stages within vertebrate and invertebrate hosts.</title>
        <authorList>
            <person name="Ueti M.W."/>
            <person name="Johnson W.C."/>
            <person name="Kappmeyer L.S."/>
            <person name="Herndon D.R."/>
            <person name="Mousel M.R."/>
            <person name="Reif K.E."/>
            <person name="Taus N.S."/>
            <person name="Ifeonu O.O."/>
            <person name="Silva J.C."/>
            <person name="Suarez C.E."/>
            <person name="Brayton K.A."/>
        </authorList>
    </citation>
    <scope>NUCLEOTIDE SEQUENCE [LARGE SCALE GENOMIC DNA]</scope>
</reference>
<dbReference type="GO" id="GO:0005634">
    <property type="term" value="C:nucleus"/>
    <property type="evidence" value="ECO:0007669"/>
    <property type="project" value="TreeGrafter"/>
</dbReference>
<dbReference type="AlphaFoldDB" id="A7APS4"/>
<evidence type="ECO:0000256" key="4">
    <source>
        <dbReference type="ARBA" id="ARBA00022485"/>
    </source>
</evidence>
<dbReference type="Proteomes" id="UP000002173">
    <property type="component" value="Unassembled WGS sequence"/>
</dbReference>
<dbReference type="InterPro" id="IPR006638">
    <property type="entry name" value="Elp3/MiaA/NifB-like_rSAM"/>
</dbReference>
<proteinExistence type="inferred from homology"/>
<name>A7APS4_BABBO</name>
<comment type="cofactor">
    <cofactor evidence="1">
        <name>[4Fe-4S] cluster</name>
        <dbReference type="ChEBI" id="CHEBI:49883"/>
    </cofactor>
</comment>
<keyword evidence="11" id="KW-0408">Iron</keyword>
<dbReference type="STRING" id="5865.A7APS4"/>
<dbReference type="GO" id="GO:0000049">
    <property type="term" value="F:tRNA binding"/>
    <property type="evidence" value="ECO:0007669"/>
    <property type="project" value="UniProtKB-KW"/>
</dbReference>
<evidence type="ECO:0000256" key="16">
    <source>
        <dbReference type="SAM" id="MobiDB-lite"/>
    </source>
</evidence>
<evidence type="ECO:0000256" key="9">
    <source>
        <dbReference type="ARBA" id="ARBA00022723"/>
    </source>
</evidence>
<keyword evidence="9" id="KW-0479">Metal-binding</keyword>
<reference evidence="18 19" key="1">
    <citation type="journal article" date="2007" name="PLoS Pathog.">
        <title>Genome sequence of Babesia bovis and comparative analysis of apicomplexan hemoprotozoa.</title>
        <authorList>
            <person name="Brayton K.A."/>
            <person name="Lau A.O.T."/>
            <person name="Herndon D.R."/>
            <person name="Hannick L."/>
            <person name="Kappmeyer L.S."/>
            <person name="Berens S.J."/>
            <person name="Bidwell S.L."/>
            <person name="Brown W.C."/>
            <person name="Crabtree J."/>
            <person name="Fadrosh D."/>
            <person name="Feldblum T."/>
            <person name="Forberger H.A."/>
            <person name="Haas B.J."/>
            <person name="Howell J.M."/>
            <person name="Khouri H."/>
            <person name="Koo H."/>
            <person name="Mann D.J."/>
            <person name="Norimine J."/>
            <person name="Paulsen I.T."/>
            <person name="Radune D."/>
            <person name="Ren Q."/>
            <person name="Smith R.K. Jr."/>
            <person name="Suarez C.E."/>
            <person name="White O."/>
            <person name="Wortman J.R."/>
            <person name="Knowles D.P. Jr."/>
            <person name="McElwain T.F."/>
            <person name="Nene V.M."/>
        </authorList>
    </citation>
    <scope>NUCLEOTIDE SEQUENCE [LARGE SCALE GENOMIC DNA]</scope>
    <source>
        <strain evidence="18">T2Bo</strain>
    </source>
</reference>
<evidence type="ECO:0000313" key="18">
    <source>
        <dbReference type="EMBL" id="EDO08558.1"/>
    </source>
</evidence>
<feature type="compositionally biased region" description="Polar residues" evidence="16">
    <location>
        <begin position="78"/>
        <end position="89"/>
    </location>
</feature>
<dbReference type="SFLD" id="SFLDG01086">
    <property type="entry name" value="elongater_protein-like"/>
    <property type="match status" value="1"/>
</dbReference>
<feature type="region of interest" description="Disordered" evidence="16">
    <location>
        <begin position="1"/>
        <end position="39"/>
    </location>
</feature>
<keyword evidence="10" id="KW-0694">RNA-binding</keyword>
<evidence type="ECO:0000256" key="5">
    <source>
        <dbReference type="ARBA" id="ARBA00022555"/>
    </source>
</evidence>
<dbReference type="Pfam" id="PF04055">
    <property type="entry name" value="Radical_SAM"/>
    <property type="match status" value="1"/>
</dbReference>
<evidence type="ECO:0000256" key="13">
    <source>
        <dbReference type="ARBA" id="ARBA00023315"/>
    </source>
</evidence>
<dbReference type="PANTHER" id="PTHR11135:SF2">
    <property type="entry name" value="ELONGATOR COMPLEX PROTEIN 3"/>
    <property type="match status" value="1"/>
</dbReference>
<dbReference type="InterPro" id="IPR058240">
    <property type="entry name" value="rSAM_sf"/>
</dbReference>
<evidence type="ECO:0000256" key="15">
    <source>
        <dbReference type="ARBA" id="ARBA00047372"/>
    </source>
</evidence>
<dbReference type="KEGG" id="bbo:BBOV_III010020"/>
<evidence type="ECO:0000256" key="10">
    <source>
        <dbReference type="ARBA" id="ARBA00022884"/>
    </source>
</evidence>
<dbReference type="GO" id="GO:0033588">
    <property type="term" value="C:elongator holoenzyme complex"/>
    <property type="evidence" value="ECO:0007669"/>
    <property type="project" value="TreeGrafter"/>
</dbReference>
<feature type="compositionally biased region" description="Basic residues" evidence="16">
    <location>
        <begin position="1"/>
        <end position="21"/>
    </location>
</feature>
<dbReference type="GO" id="GO:0106261">
    <property type="term" value="F:tRNA uridine(34) acetyltransferase activity"/>
    <property type="evidence" value="ECO:0007669"/>
    <property type="project" value="UniProtKB-EC"/>
</dbReference>
<evidence type="ECO:0000256" key="2">
    <source>
        <dbReference type="ARBA" id="ARBA00005217"/>
    </source>
</evidence>
<evidence type="ECO:0000256" key="14">
    <source>
        <dbReference type="ARBA" id="ARBA00044771"/>
    </source>
</evidence>
<dbReference type="PROSITE" id="PS51918">
    <property type="entry name" value="RADICAL_SAM"/>
    <property type="match status" value="1"/>
</dbReference>
<feature type="compositionally biased region" description="Polar residues" evidence="16">
    <location>
        <begin position="27"/>
        <end position="36"/>
    </location>
</feature>
<keyword evidence="5" id="KW-0820">tRNA-binding</keyword>
<dbReference type="eggNOG" id="KOG2535">
    <property type="taxonomic scope" value="Eukaryota"/>
</dbReference>
<dbReference type="SMART" id="SM00729">
    <property type="entry name" value="Elp3"/>
    <property type="match status" value="1"/>
</dbReference>
<dbReference type="InParanoid" id="A7APS4"/>
<evidence type="ECO:0000256" key="8">
    <source>
        <dbReference type="ARBA" id="ARBA00022694"/>
    </source>
</evidence>
<dbReference type="GO" id="GO:0002926">
    <property type="term" value="P:tRNA wobble base 5-methoxycarbonylmethyl-2-thiouridinylation"/>
    <property type="evidence" value="ECO:0007669"/>
    <property type="project" value="TreeGrafter"/>
</dbReference>
<dbReference type="Pfam" id="PF16199">
    <property type="entry name" value="Radical_SAM_C"/>
    <property type="match status" value="1"/>
</dbReference>
<dbReference type="FunFam" id="3.80.30.20:FF:000011">
    <property type="entry name" value="Elongator complex"/>
    <property type="match status" value="1"/>
</dbReference>
<dbReference type="EC" id="2.3.1.311" evidence="14"/>
<comment type="caution">
    <text evidence="18">The sequence shown here is derived from an EMBL/GenBank/DDBJ whole genome shotgun (WGS) entry which is preliminary data.</text>
</comment>
<dbReference type="Gene3D" id="3.80.30.20">
    <property type="entry name" value="tm_1862 like domain"/>
    <property type="match status" value="1"/>
</dbReference>
<feature type="region of interest" description="Disordered" evidence="16">
    <location>
        <begin position="78"/>
        <end position="213"/>
    </location>
</feature>
<evidence type="ECO:0000256" key="1">
    <source>
        <dbReference type="ARBA" id="ARBA00001966"/>
    </source>
</evidence>
<sequence>MVHRNNRNKFKGGVKPVKRRGVPANKPGSTSEQVLDTPSVPEVTILSDVDDVTTVTESAPTLVISESDVTVQDDAMVSETSDALSSDIESLSAVEPSVPESHEALSSDIESLSAVEPGVPESHEALSSDIESLSAVEPSVPESHEALSSDIESLSAVEPSVPESHEALSSDIESGSVVEPSVPESHEALSSDIESGSVVEPSMPESNDQDPLEKPLPVCPLTSSGENTTVDAMSLTCDLDDNANIGCIAPNNSPLVPTDITECAESTPVEVDPLDASVSEVHPTTVVVEDEGPILNPVTVSPDSIQSPSDPVVDCHDPESFSDSEDRSDYLSDEYLSSECSEDEMRNFFPATRVSFKEVAGRVTRVTRADFADVHRRRHLDCFARSMKHWQEFGNNDAENEKFGALYSDVKFDRYSDIYFNLDTESSTPIDNFIYQLLSRSNSIRNQAELNAEMSVLRREFRISPSKREIFERLLQLQRDAEGITSGRSVKYPAHMQHLLRHKSVRSDSGVVVITVLTAPGNFSCASDCYYCPNEPGQPRSYLSTEPAVLRANQNDFDAVRQFYDRGMTLMRNGHVIDKIEILVLGGTWSGYPRDYQESFCRDLYYAANIFPEDYNTARERESLLFEQTENVNANCRIIGLTLETRPDRINPAEIRLLREFGCTRVQLGIQHTDNKVLKHVNRGHDVEASIHAIRLLKENCYKVDIHLMPDLPSSSPELDMVMFERVLSDESLQADQWKIYPCEVTPFTRIEEWYKSGVHVPYYDTDPNLLIELIMRVKRAIHPWIRLNRVIRDIPNPSIIGGTNVTNMRQLLLNKMSCRGLNCRCIRCREVKHGSQALGACLMVRQYRASGGDEFFLSYESADERRIFGFLRLRLRDDSVHNPDISQFQCLEGCALIRELHVYGVVVAHGKNPAESTPYQHRGIGASLLLAADIIALARGYRKIAVIAGIGTRRYYMKHGYYVKDTFMLKSLDPELIRHSFSFNQSREGYVMLPSSIRVNRVDLKESARLLKQDLPDELGKKAAKVQYPLTVGGHYIINIPRLLRWVRAENHEDYTKTLWMTYDSWMCSINDYFKGFLEYKRVVLENPHLVASVVLLGVACFGATYRRR</sequence>
<dbReference type="InterPro" id="IPR016181">
    <property type="entry name" value="Acyl_CoA_acyltransferase"/>
</dbReference>
<evidence type="ECO:0000259" key="17">
    <source>
        <dbReference type="PROSITE" id="PS51918"/>
    </source>
</evidence>
<dbReference type="UniPathway" id="UPA00988"/>
<evidence type="ECO:0000256" key="11">
    <source>
        <dbReference type="ARBA" id="ARBA00023004"/>
    </source>
</evidence>
<dbReference type="InterPro" id="IPR032432">
    <property type="entry name" value="Radical_SAM_C"/>
</dbReference>
<dbReference type="InterPro" id="IPR007197">
    <property type="entry name" value="rSAM"/>
</dbReference>
<evidence type="ECO:0000256" key="7">
    <source>
        <dbReference type="ARBA" id="ARBA00022691"/>
    </source>
</evidence>
<dbReference type="InterPro" id="IPR039661">
    <property type="entry name" value="ELP3"/>
</dbReference>
<evidence type="ECO:0000313" key="19">
    <source>
        <dbReference type="Proteomes" id="UP000002173"/>
    </source>
</evidence>
<dbReference type="GO" id="GO:0005737">
    <property type="term" value="C:cytoplasm"/>
    <property type="evidence" value="ECO:0007669"/>
    <property type="project" value="TreeGrafter"/>
</dbReference>
<dbReference type="SUPFAM" id="SSF55729">
    <property type="entry name" value="Acyl-CoA N-acyltransferases (Nat)"/>
    <property type="match status" value="1"/>
</dbReference>
<dbReference type="Gene3D" id="3.40.630.30">
    <property type="match status" value="1"/>
</dbReference>
<reference evidence="19" key="3">
    <citation type="journal article" date="2021" name="Int. J. Parasitol.">
        <title>Comparative analysis of gene expression between Babesia bovis blood stages and kinetes allowed by improved genome annotation.</title>
        <authorList>
            <person name="Ueti M.W."/>
            <person name="Johnson W.C."/>
            <person name="Kappmeyer L.S."/>
            <person name="Herndon D.R."/>
            <person name="Mousel M.R."/>
            <person name="Reif K.E."/>
            <person name="Taus N.S."/>
            <person name="Ifeonu O.O."/>
            <person name="Silva J.C."/>
            <person name="Suarez C.E."/>
            <person name="Brayton K.A."/>
        </authorList>
    </citation>
    <scope>NUCLEOTIDE SEQUENCE [LARGE SCALE GENOMIC DNA]</scope>
</reference>
<dbReference type="RefSeq" id="XP_001612126.1">
    <property type="nucleotide sequence ID" value="XM_001612076.1"/>
</dbReference>
<dbReference type="SUPFAM" id="SSF102114">
    <property type="entry name" value="Radical SAM enzymes"/>
    <property type="match status" value="1"/>
</dbReference>
<dbReference type="InterPro" id="IPR023404">
    <property type="entry name" value="rSAM_horseshoe"/>
</dbReference>